<accession>A0A6C0LS86</accession>
<proteinExistence type="predicted"/>
<dbReference type="AlphaFoldDB" id="A0A6C0LS86"/>
<reference evidence="2" key="1">
    <citation type="journal article" date="2020" name="Nature">
        <title>Giant virus diversity and host interactions through global metagenomics.</title>
        <authorList>
            <person name="Schulz F."/>
            <person name="Roux S."/>
            <person name="Paez-Espino D."/>
            <person name="Jungbluth S."/>
            <person name="Walsh D.A."/>
            <person name="Denef V.J."/>
            <person name="McMahon K.D."/>
            <person name="Konstantinidis K.T."/>
            <person name="Eloe-Fadrosh E.A."/>
            <person name="Kyrpides N.C."/>
            <person name="Woyke T."/>
        </authorList>
    </citation>
    <scope>NUCLEOTIDE SEQUENCE</scope>
    <source>
        <strain evidence="2">GVMAG-S-1016704-121</strain>
    </source>
</reference>
<protein>
    <submittedName>
        <fullName evidence="2">Uncharacterized protein</fullName>
    </submittedName>
</protein>
<name>A0A6C0LS86_9ZZZZ</name>
<evidence type="ECO:0000313" key="2">
    <source>
        <dbReference type="EMBL" id="QHU33619.1"/>
    </source>
</evidence>
<sequence length="111" mass="12484">MSAATLSRRARRQRSQARRNEQLIDTEPLSRVTALVRMLGVPVQHADIRTMFSDECKRVHNTNTTSAVTLICDTLFTHKSEVYTAADVRDIIKSSVVIEASARAFVGRPVW</sequence>
<feature type="compositionally biased region" description="Basic residues" evidence="1">
    <location>
        <begin position="8"/>
        <end position="17"/>
    </location>
</feature>
<feature type="region of interest" description="Disordered" evidence="1">
    <location>
        <begin position="1"/>
        <end position="23"/>
    </location>
</feature>
<dbReference type="EMBL" id="MN740559">
    <property type="protein sequence ID" value="QHU33619.1"/>
    <property type="molecule type" value="Genomic_DNA"/>
</dbReference>
<organism evidence="2">
    <name type="scientific">viral metagenome</name>
    <dbReference type="NCBI Taxonomy" id="1070528"/>
    <lineage>
        <taxon>unclassified sequences</taxon>
        <taxon>metagenomes</taxon>
        <taxon>organismal metagenomes</taxon>
    </lineage>
</organism>
<evidence type="ECO:0000256" key="1">
    <source>
        <dbReference type="SAM" id="MobiDB-lite"/>
    </source>
</evidence>